<name>A0A8J7GH96_9ACTN</name>
<reference evidence="4" key="1">
    <citation type="submission" date="2020-11" db="EMBL/GenBank/DDBJ databases">
        <title>Sequencing the genomes of 1000 actinobacteria strains.</title>
        <authorList>
            <person name="Klenk H.-P."/>
        </authorList>
    </citation>
    <scope>NUCLEOTIDE SEQUENCE</scope>
    <source>
        <strain evidence="4">DSM 45356</strain>
    </source>
</reference>
<dbReference type="RefSeq" id="WP_197005754.1">
    <property type="nucleotide sequence ID" value="NZ_BONS01000011.1"/>
</dbReference>
<proteinExistence type="predicted"/>
<keyword evidence="5" id="KW-1185">Reference proteome</keyword>
<accession>A0A8J7GH96</accession>
<keyword evidence="2" id="KW-0812">Transmembrane</keyword>
<sequence>MTLRRLLAAAACAAAAVVVPAAPAQAACSGVTVVVDFGSLGGGVQTRCAGGDPGTGLAALDSAGFGYTFVPRQPGLICQLNSRPDPCNGAPKDAYWAYFHARAGGSWTYSDEGAGSYDPAPGSVEGWAFGAGRQPGIAPPAAPAPPPPPAPAPPAPQTPGPGHPEPEKTTAPGPQSAAPSAATGTTPVPDSSSLRVTEAPTEPGRSPVGADQRPEGATSLPWQGGLLLVAVIAGLALWQVKRRRAA</sequence>
<dbReference type="AlphaFoldDB" id="A0A8J7GH96"/>
<evidence type="ECO:0000256" key="3">
    <source>
        <dbReference type="SAM" id="SignalP"/>
    </source>
</evidence>
<feature type="compositionally biased region" description="Pro residues" evidence="1">
    <location>
        <begin position="137"/>
        <end position="163"/>
    </location>
</feature>
<organism evidence="4 5">
    <name type="scientific">Longispora fulva</name>
    <dbReference type="NCBI Taxonomy" id="619741"/>
    <lineage>
        <taxon>Bacteria</taxon>
        <taxon>Bacillati</taxon>
        <taxon>Actinomycetota</taxon>
        <taxon>Actinomycetes</taxon>
        <taxon>Micromonosporales</taxon>
        <taxon>Micromonosporaceae</taxon>
        <taxon>Longispora</taxon>
    </lineage>
</organism>
<dbReference type="Proteomes" id="UP000622552">
    <property type="component" value="Unassembled WGS sequence"/>
</dbReference>
<evidence type="ECO:0000256" key="2">
    <source>
        <dbReference type="SAM" id="Phobius"/>
    </source>
</evidence>
<feature type="signal peptide" evidence="3">
    <location>
        <begin position="1"/>
        <end position="26"/>
    </location>
</feature>
<protein>
    <submittedName>
        <fullName evidence="4">Uncharacterized protein</fullName>
    </submittedName>
</protein>
<feature type="transmembrane region" description="Helical" evidence="2">
    <location>
        <begin position="220"/>
        <end position="240"/>
    </location>
</feature>
<feature type="chain" id="PRO_5035160186" evidence="3">
    <location>
        <begin position="27"/>
        <end position="246"/>
    </location>
</feature>
<keyword evidence="3" id="KW-0732">Signal</keyword>
<comment type="caution">
    <text evidence="4">The sequence shown here is derived from an EMBL/GenBank/DDBJ whole genome shotgun (WGS) entry which is preliminary data.</text>
</comment>
<gene>
    <name evidence="4" type="ORF">IW245_005253</name>
</gene>
<evidence type="ECO:0000313" key="4">
    <source>
        <dbReference type="EMBL" id="MBG6139059.1"/>
    </source>
</evidence>
<keyword evidence="2" id="KW-1133">Transmembrane helix</keyword>
<feature type="compositionally biased region" description="Low complexity" evidence="1">
    <location>
        <begin position="169"/>
        <end position="189"/>
    </location>
</feature>
<dbReference type="EMBL" id="JADOUF010000001">
    <property type="protein sequence ID" value="MBG6139059.1"/>
    <property type="molecule type" value="Genomic_DNA"/>
</dbReference>
<evidence type="ECO:0000256" key="1">
    <source>
        <dbReference type="SAM" id="MobiDB-lite"/>
    </source>
</evidence>
<feature type="region of interest" description="Disordered" evidence="1">
    <location>
        <begin position="125"/>
        <end position="220"/>
    </location>
</feature>
<evidence type="ECO:0000313" key="5">
    <source>
        <dbReference type="Proteomes" id="UP000622552"/>
    </source>
</evidence>
<keyword evidence="2" id="KW-0472">Membrane</keyword>